<accession>D3SMR3</accession>
<keyword evidence="9" id="KW-1185">Reference proteome</keyword>
<evidence type="ECO:0000256" key="2">
    <source>
        <dbReference type="ARBA" id="ARBA00004196"/>
    </source>
</evidence>
<dbReference type="Proteomes" id="UP000002043">
    <property type="component" value="Chromosome"/>
</dbReference>
<evidence type="ECO:0000256" key="7">
    <source>
        <dbReference type="PIRSR" id="PIRSR601501-1"/>
    </source>
</evidence>
<evidence type="ECO:0000313" key="9">
    <source>
        <dbReference type="Proteomes" id="UP000002043"/>
    </source>
</evidence>
<proteinExistence type="inferred from homology"/>
<dbReference type="GO" id="GO:0008901">
    <property type="term" value="F:ferredoxin hydrogenase activity"/>
    <property type="evidence" value="ECO:0007669"/>
    <property type="project" value="InterPro"/>
</dbReference>
<dbReference type="KEGG" id="tal:Thal_1414"/>
<evidence type="ECO:0000313" key="8">
    <source>
        <dbReference type="EMBL" id="ADC90043.1"/>
    </source>
</evidence>
<dbReference type="SUPFAM" id="SSF56762">
    <property type="entry name" value="HydB/Nqo4-like"/>
    <property type="match status" value="1"/>
</dbReference>
<dbReference type="EMBL" id="CP001931">
    <property type="protein sequence ID" value="ADC90043.1"/>
    <property type="molecule type" value="Genomic_DNA"/>
</dbReference>
<keyword evidence="5 7" id="KW-0479">Metal-binding</keyword>
<dbReference type="InterPro" id="IPR050867">
    <property type="entry name" value="NiFe/NiFeSe_hydrgnase_LSU"/>
</dbReference>
<dbReference type="GO" id="GO:0016151">
    <property type="term" value="F:nickel cation binding"/>
    <property type="evidence" value="ECO:0007669"/>
    <property type="project" value="InterPro"/>
</dbReference>
<feature type="binding site" evidence="7">
    <location>
        <position position="437"/>
    </location>
    <ligand>
        <name>Mg(2+)</name>
        <dbReference type="ChEBI" id="CHEBI:18420"/>
    </ligand>
</feature>
<comment type="similarity">
    <text evidence="3">Belongs to the [NiFe]/[NiFeSe] hydrogenase large subunit family.</text>
</comment>
<evidence type="ECO:0000256" key="1">
    <source>
        <dbReference type="ARBA" id="ARBA00001967"/>
    </source>
</evidence>
<dbReference type="eggNOG" id="COG0374">
    <property type="taxonomic scope" value="Bacteria"/>
</dbReference>
<organism evidence="8 9">
    <name type="scientific">Thermocrinis albus (strain DSM 14484 / JCM 11386 / HI 11/12)</name>
    <dbReference type="NCBI Taxonomy" id="638303"/>
    <lineage>
        <taxon>Bacteria</taxon>
        <taxon>Pseudomonadati</taxon>
        <taxon>Aquificota</taxon>
        <taxon>Aquificia</taxon>
        <taxon>Aquificales</taxon>
        <taxon>Aquificaceae</taxon>
        <taxon>Thermocrinis</taxon>
    </lineage>
</organism>
<dbReference type="PROSITE" id="PS00507">
    <property type="entry name" value="NI_HGENASE_L_1"/>
    <property type="match status" value="1"/>
</dbReference>
<sequence length="437" mass="48775">MIVRRSVLSRVEGTAQLILEWKEGRITDAKISIPSARGIERVLIGRPIMDALVINPRVCGICGHAHLMATVRAIEAIIPKLKVPEKAQLLRDITLSLEILQNHIKWFYLFVLPDFTVFFPQLSPQLEPFKGSRWRSAVTQASLIGRGIALLSGQYPHNSYAVPGGITSCPGEGDIVQVLQVLRSTKDFFLRNVVGMEEEDFLKIRQSGDWEMLRGDVGMFIQLCGDLGMMSTGVSYGTFFTGGEIFPCIKPGHHTGKKKVCFVNLSKITVRSSFPYSSASYVRYNGTPYETGPLARQLINSNPFVKRMYQKYGGSYLVRVLARVLEIWEIITILEQKLKRLLEVSHERSCVPQETAHLSGEGWGVVEAARGTLIHRLVADRGTIVGYQIITPSQWNLGPRCDRFLGVAERALLGLDNPVKAEMVLRSFDVCSVCTTH</sequence>
<dbReference type="Pfam" id="PF00374">
    <property type="entry name" value="NiFeSe_Hases"/>
    <property type="match status" value="2"/>
</dbReference>
<feature type="binding site" evidence="7">
    <location>
        <position position="59"/>
    </location>
    <ligand>
        <name>Ni(2+)</name>
        <dbReference type="ChEBI" id="CHEBI:49786"/>
    </ligand>
</feature>
<keyword evidence="7" id="KW-0408">Iron</keyword>
<dbReference type="AlphaFoldDB" id="D3SMR3"/>
<dbReference type="InterPro" id="IPR018194">
    <property type="entry name" value="Ni-dep_hyd_lsu_Ni_BS"/>
</dbReference>
<evidence type="ECO:0000256" key="3">
    <source>
        <dbReference type="ARBA" id="ARBA00009292"/>
    </source>
</evidence>
<comment type="cofactor">
    <cofactor evidence="1 7">
        <name>Ni(2+)</name>
        <dbReference type="ChEBI" id="CHEBI:49786"/>
    </cofactor>
</comment>
<dbReference type="PANTHER" id="PTHR42958">
    <property type="entry name" value="HYDROGENASE-2 LARGE CHAIN"/>
    <property type="match status" value="1"/>
</dbReference>
<keyword evidence="4 7" id="KW-0533">Nickel</keyword>
<keyword evidence="6" id="KW-0560">Oxidoreductase</keyword>
<feature type="binding site" evidence="7">
    <location>
        <position position="40"/>
    </location>
    <ligand>
        <name>Mg(2+)</name>
        <dbReference type="ChEBI" id="CHEBI:18420"/>
    </ligand>
</feature>
<feature type="binding site" evidence="7">
    <location>
        <position position="434"/>
    </location>
    <ligand>
        <name>Fe cation</name>
        <dbReference type="ChEBI" id="CHEBI:24875"/>
    </ligand>
</feature>
<keyword evidence="7" id="KW-0460">Magnesium</keyword>
<gene>
    <name evidence="8" type="ordered locus">Thal_1414</name>
</gene>
<dbReference type="RefSeq" id="WP_012992449.1">
    <property type="nucleotide sequence ID" value="NC_013894.1"/>
</dbReference>
<comment type="cofactor">
    <cofactor evidence="7">
        <name>Fe cation</name>
        <dbReference type="ChEBI" id="CHEBI:24875"/>
    </cofactor>
</comment>
<dbReference type="OrthoDB" id="9761717at2"/>
<comment type="subcellular location">
    <subcellularLocation>
        <location evidence="2">Cell envelope</location>
    </subcellularLocation>
</comment>
<reference evidence="9" key="1">
    <citation type="journal article" date="2010" name="Stand. Genomic Sci.">
        <title>Complete genome sequence of Thermocrinis albus type strain (HI 11/12T).</title>
        <authorList>
            <person name="Wirth R."/>
            <person name="Sikorski J."/>
            <person name="Brambilla E."/>
            <person name="Misra M."/>
            <person name="Lapidus A."/>
            <person name="Copeland A."/>
            <person name="Nolan M."/>
            <person name="Lucas S."/>
            <person name="Chen F."/>
            <person name="Tice H."/>
            <person name="Cheng J.F."/>
            <person name="Han C."/>
            <person name="Detter J.C."/>
            <person name="Tapia R."/>
            <person name="Bruce D."/>
            <person name="Goodwin L."/>
            <person name="Pitluck S."/>
            <person name="Pati A."/>
            <person name="Anderson I."/>
            <person name="Ivanova N."/>
            <person name="Mavromatis K."/>
            <person name="Mikhailova N."/>
            <person name="Chen A."/>
            <person name="Palaniappan K."/>
            <person name="Bilek Y."/>
            <person name="Hader T."/>
            <person name="Land M."/>
            <person name="Hauser L."/>
            <person name="Chang Y.J."/>
            <person name="Jeffries C.D."/>
            <person name="Tindall B.J."/>
            <person name="Rohde M."/>
            <person name="Goker M."/>
            <person name="Bristow J."/>
            <person name="Eisen J.A."/>
            <person name="Markowitz V."/>
            <person name="Hugenholtz P."/>
            <person name="Kyrpides N.C."/>
            <person name="Klenk H.P."/>
        </authorList>
    </citation>
    <scope>NUCLEOTIDE SEQUENCE [LARGE SCALE GENOMIC DNA]</scope>
    <source>
        <strain evidence="9">DSM 14484 / JCM 11386 / HI 11/12</strain>
    </source>
</reference>
<dbReference type="PANTHER" id="PTHR42958:SF4">
    <property type="entry name" value="HYDROGENASE EXPRESSION_FORMATION PROTEIN HUPK"/>
    <property type="match status" value="1"/>
</dbReference>
<protein>
    <submittedName>
        <fullName evidence="8">Nickel-dependent hydrogenase large subunit</fullName>
    </submittedName>
</protein>
<dbReference type="InterPro" id="IPR001501">
    <property type="entry name" value="Ni-dep_hyd_lsu"/>
</dbReference>
<dbReference type="STRING" id="638303.Thal_1414"/>
<dbReference type="Gene3D" id="1.10.645.10">
    <property type="entry name" value="Cytochrome-c3 Hydrogenase, chain B"/>
    <property type="match status" value="2"/>
</dbReference>
<dbReference type="HOGENOM" id="CLU_030087_1_1_0"/>
<name>D3SMR3_THEAH</name>
<evidence type="ECO:0000256" key="4">
    <source>
        <dbReference type="ARBA" id="ARBA00022596"/>
    </source>
</evidence>
<feature type="binding site" evidence="7">
    <location>
        <position position="389"/>
    </location>
    <ligand>
        <name>Mg(2+)</name>
        <dbReference type="ChEBI" id="CHEBI:18420"/>
    </ligand>
</feature>
<feature type="binding site" evidence="7">
    <location>
        <position position="62"/>
    </location>
    <ligand>
        <name>Mg(2+)</name>
        <dbReference type="ChEBI" id="CHEBI:18420"/>
    </ligand>
</feature>
<evidence type="ECO:0000256" key="6">
    <source>
        <dbReference type="ARBA" id="ARBA00023002"/>
    </source>
</evidence>
<feature type="binding site" evidence="7">
    <location>
        <position position="431"/>
    </location>
    <ligand>
        <name>Ni(2+)</name>
        <dbReference type="ChEBI" id="CHEBI:49786"/>
    </ligand>
</feature>
<dbReference type="InterPro" id="IPR029014">
    <property type="entry name" value="NiFe-Hase_large"/>
</dbReference>
<evidence type="ECO:0000256" key="5">
    <source>
        <dbReference type="ARBA" id="ARBA00022723"/>
    </source>
</evidence>
<dbReference type="GO" id="GO:0030313">
    <property type="term" value="C:cell envelope"/>
    <property type="evidence" value="ECO:0007669"/>
    <property type="project" value="UniProtKB-SubCell"/>
</dbReference>